<keyword evidence="2" id="KW-0067">ATP-binding</keyword>
<sequence length="535" mass="60634">MNKNVVIGLLGPVLDSGKEPKRWERWRPTVSVCQHEELLVHRFDLIYQRRYASLLKSVIADIRQVSPETEVVPHCIEFRDPWDFEEVFAALHDFARGYAFDTEQETYLVHITTGTHVAQICMFLLTEAHYFPAKLIQTGPTNQPEQKVAGNYTIIDLDLSKYDRIATRFNQEKRDDISFLKSGIETRSPRFNALIEQIERVAINSVDPILLMGPTGAGKSQLARRIFELKKARRQVSGLFVEVNCATLRGDGAMSALFGHRRGAFTGAIQDRHGLLQSADKGMLFLDEIGELGLDEQAMLLRAIEEHRFLPIGSDTEAQSDFQLLCGTNRDLGQEVAKGRFRGDLLARINLWTFCLPGLAERTEDIEPNLEYELECFAEKNGNRVSFNQQAKRRFLAFAIGPEARWSANFRDLNGAVKRMATLAPAGRITVEVVEEEIQRLRNSWRDKADDPGRSLLREVLGEESAAELDSFEQVQLAEVVRVCRSVATLSGAGRKLFSVSRQGKKSSNDADRLRKYLARFNLDWDRVRQGSIMS</sequence>
<dbReference type="CDD" id="cd00009">
    <property type="entry name" value="AAA"/>
    <property type="match status" value="1"/>
</dbReference>
<dbReference type="PANTHER" id="PTHR32071:SF14">
    <property type="entry name" value="TRANSCRIPTIONAL REGULATORY PROTEIN RTCR"/>
    <property type="match status" value="1"/>
</dbReference>
<dbReference type="Pfam" id="PF00158">
    <property type="entry name" value="Sigma54_activat"/>
    <property type="match status" value="1"/>
</dbReference>
<dbReference type="InterPro" id="IPR025943">
    <property type="entry name" value="Sigma_54_int_dom_ATP-bd_2"/>
</dbReference>
<dbReference type="GO" id="GO:0005524">
    <property type="term" value="F:ATP binding"/>
    <property type="evidence" value="ECO:0007669"/>
    <property type="project" value="UniProtKB-KW"/>
</dbReference>
<dbReference type="GO" id="GO:0003700">
    <property type="term" value="F:DNA-binding transcription factor activity"/>
    <property type="evidence" value="ECO:0007669"/>
    <property type="project" value="InterPro"/>
</dbReference>
<dbReference type="STRING" id="115783.SAMN02745119_00413"/>
<evidence type="ECO:0000313" key="5">
    <source>
        <dbReference type="Proteomes" id="UP000190102"/>
    </source>
</evidence>
<feature type="domain" description="Sigma-54 factor interaction" evidence="3">
    <location>
        <begin position="184"/>
        <end position="422"/>
    </location>
</feature>
<dbReference type="PANTHER" id="PTHR32071">
    <property type="entry name" value="TRANSCRIPTIONAL REGULATORY PROTEIN"/>
    <property type="match status" value="1"/>
</dbReference>
<dbReference type="Gene3D" id="1.10.8.60">
    <property type="match status" value="1"/>
</dbReference>
<dbReference type="InterPro" id="IPR017183">
    <property type="entry name" value="Sigma54_dep_tscrpt_act_RtcR"/>
</dbReference>
<dbReference type="AlphaFoldDB" id="A0A1T4K9B7"/>
<reference evidence="5" key="1">
    <citation type="submission" date="2017-02" db="EMBL/GenBank/DDBJ databases">
        <authorList>
            <person name="Varghese N."/>
            <person name="Submissions S."/>
        </authorList>
    </citation>
    <scope>NUCLEOTIDE SEQUENCE [LARGE SCALE GENOMIC DNA]</scope>
    <source>
        <strain evidence="5">ATCC BAA-34</strain>
    </source>
</reference>
<organism evidence="4 5">
    <name type="scientific">Trichlorobacter thiogenes</name>
    <dbReference type="NCBI Taxonomy" id="115783"/>
    <lineage>
        <taxon>Bacteria</taxon>
        <taxon>Pseudomonadati</taxon>
        <taxon>Thermodesulfobacteriota</taxon>
        <taxon>Desulfuromonadia</taxon>
        <taxon>Geobacterales</taxon>
        <taxon>Geobacteraceae</taxon>
        <taxon>Trichlorobacter</taxon>
    </lineage>
</organism>
<dbReference type="PROSITE" id="PS00676">
    <property type="entry name" value="SIGMA54_INTERACT_2"/>
    <property type="match status" value="1"/>
</dbReference>
<dbReference type="Gene3D" id="3.40.50.300">
    <property type="entry name" value="P-loop containing nucleotide triphosphate hydrolases"/>
    <property type="match status" value="1"/>
</dbReference>
<evidence type="ECO:0000259" key="3">
    <source>
        <dbReference type="PROSITE" id="PS50045"/>
    </source>
</evidence>
<dbReference type="InterPro" id="IPR003593">
    <property type="entry name" value="AAA+_ATPase"/>
</dbReference>
<gene>
    <name evidence="4" type="ORF">SAMN02745119_00413</name>
</gene>
<keyword evidence="5" id="KW-1185">Reference proteome</keyword>
<dbReference type="NCBIfam" id="NF038308">
    <property type="entry name" value="RNA_repair_RtcR"/>
    <property type="match status" value="1"/>
</dbReference>
<evidence type="ECO:0000256" key="2">
    <source>
        <dbReference type="ARBA" id="ARBA00022840"/>
    </source>
</evidence>
<dbReference type="Proteomes" id="UP000190102">
    <property type="component" value="Unassembled WGS sequence"/>
</dbReference>
<dbReference type="OrthoDB" id="9770562at2"/>
<dbReference type="InterPro" id="IPR058031">
    <property type="entry name" value="AAA_lid_NorR"/>
</dbReference>
<dbReference type="RefSeq" id="WP_078788702.1">
    <property type="nucleotide sequence ID" value="NZ_FUWR01000001.1"/>
</dbReference>
<dbReference type="SUPFAM" id="SSF52540">
    <property type="entry name" value="P-loop containing nucleoside triphosphate hydrolases"/>
    <property type="match status" value="1"/>
</dbReference>
<dbReference type="PROSITE" id="PS50045">
    <property type="entry name" value="SIGMA54_INTERACT_4"/>
    <property type="match status" value="1"/>
</dbReference>
<dbReference type="InterPro" id="IPR009715">
    <property type="entry name" value="RtcR"/>
</dbReference>
<dbReference type="PIRSF" id="PIRSF037354">
    <property type="entry name" value="Txn_actvtr_RtcR"/>
    <property type="match status" value="1"/>
</dbReference>
<evidence type="ECO:0000313" key="4">
    <source>
        <dbReference type="EMBL" id="SJZ39040.1"/>
    </source>
</evidence>
<accession>A0A1T4K9B7</accession>
<name>A0A1T4K9B7_9BACT</name>
<dbReference type="EMBL" id="FUWR01000001">
    <property type="protein sequence ID" value="SJZ39040.1"/>
    <property type="molecule type" value="Genomic_DNA"/>
</dbReference>
<dbReference type="InterPro" id="IPR002078">
    <property type="entry name" value="Sigma_54_int"/>
</dbReference>
<dbReference type="SMART" id="SM00382">
    <property type="entry name" value="AAA"/>
    <property type="match status" value="1"/>
</dbReference>
<dbReference type="InterPro" id="IPR027417">
    <property type="entry name" value="P-loop_NTPase"/>
</dbReference>
<protein>
    <submittedName>
        <fullName evidence="4">Transcriptional regulatory protein RtcR</fullName>
    </submittedName>
</protein>
<proteinExistence type="predicted"/>
<evidence type="ECO:0000256" key="1">
    <source>
        <dbReference type="ARBA" id="ARBA00022741"/>
    </source>
</evidence>
<dbReference type="Pfam" id="PF25601">
    <property type="entry name" value="AAA_lid_14"/>
    <property type="match status" value="1"/>
</dbReference>
<keyword evidence="1" id="KW-0547">Nucleotide-binding</keyword>
<dbReference type="Pfam" id="PF06956">
    <property type="entry name" value="RtcR"/>
    <property type="match status" value="1"/>
</dbReference>